<dbReference type="InterPro" id="IPR001611">
    <property type="entry name" value="Leu-rich_rpt"/>
</dbReference>
<dbReference type="GO" id="GO:0071555">
    <property type="term" value="P:cell wall organization"/>
    <property type="evidence" value="ECO:0007669"/>
    <property type="project" value="UniProtKB-KW"/>
</dbReference>
<evidence type="ECO:0000313" key="19">
    <source>
        <dbReference type="EnsemblPlants" id="LPERR03G31500.1"/>
    </source>
</evidence>
<evidence type="ECO:0000256" key="7">
    <source>
        <dbReference type="ARBA" id="ARBA00022729"/>
    </source>
</evidence>
<dbReference type="Pfam" id="PF08263">
    <property type="entry name" value="LRRNT_2"/>
    <property type="match status" value="1"/>
</dbReference>
<comment type="subcellular location">
    <subcellularLocation>
        <location evidence="1">Secreted</location>
        <location evidence="1">Cell wall</location>
    </subcellularLocation>
</comment>
<dbReference type="Proteomes" id="UP000032180">
    <property type="component" value="Chromosome 3"/>
</dbReference>
<dbReference type="InterPro" id="IPR051582">
    <property type="entry name" value="LRR_extensin-like_regulator"/>
</dbReference>
<dbReference type="HOGENOM" id="CLU_000288_23_1_1"/>
<comment type="catalytic activity">
    <reaction evidence="14">
        <text>L-threonyl-[protein] + ATP = O-phospho-L-threonyl-[protein] + ADP + H(+)</text>
        <dbReference type="Rhea" id="RHEA:46608"/>
        <dbReference type="Rhea" id="RHEA-COMP:11060"/>
        <dbReference type="Rhea" id="RHEA-COMP:11605"/>
        <dbReference type="ChEBI" id="CHEBI:15378"/>
        <dbReference type="ChEBI" id="CHEBI:30013"/>
        <dbReference type="ChEBI" id="CHEBI:30616"/>
        <dbReference type="ChEBI" id="CHEBI:61977"/>
        <dbReference type="ChEBI" id="CHEBI:456216"/>
        <dbReference type="EC" id="2.7.11.1"/>
    </reaction>
</comment>
<protein>
    <recommendedName>
        <fullName evidence="2">non-specific serine/threonine protein kinase</fullName>
        <ecNumber evidence="2">2.7.11.1</ecNumber>
    </recommendedName>
    <alternativeName>
        <fullName evidence="13">Cell wall hydroxyproline-rich glycoprotein</fullName>
    </alternativeName>
</protein>
<keyword evidence="7 17" id="KW-0732">Signal</keyword>
<evidence type="ECO:0000256" key="8">
    <source>
        <dbReference type="ARBA" id="ARBA00022737"/>
    </source>
</evidence>
<feature type="signal peptide" evidence="17">
    <location>
        <begin position="1"/>
        <end position="16"/>
    </location>
</feature>
<keyword evidence="4" id="KW-0964">Secreted</keyword>
<dbReference type="SUPFAM" id="SSF52058">
    <property type="entry name" value="L domain-like"/>
    <property type="match status" value="1"/>
</dbReference>
<reference evidence="19" key="3">
    <citation type="submission" date="2015-04" db="UniProtKB">
        <authorList>
            <consortium name="EnsemblPlants"/>
        </authorList>
    </citation>
    <scope>IDENTIFICATION</scope>
</reference>
<keyword evidence="5" id="KW-0723">Serine/threonine-protein kinase</keyword>
<evidence type="ECO:0000256" key="12">
    <source>
        <dbReference type="ARBA" id="ARBA00023316"/>
    </source>
</evidence>
<dbReference type="AlphaFoldDB" id="A0A0D9W039"/>
<evidence type="ECO:0000313" key="20">
    <source>
        <dbReference type="Proteomes" id="UP000032180"/>
    </source>
</evidence>
<dbReference type="PANTHER" id="PTHR32093">
    <property type="entry name" value="LEUCINE-RICH REPEAT EXTENSIN-LIKE PROTEIN 3-RELATED"/>
    <property type="match status" value="1"/>
</dbReference>
<evidence type="ECO:0000259" key="18">
    <source>
        <dbReference type="Pfam" id="PF08263"/>
    </source>
</evidence>
<dbReference type="STRING" id="77586.A0A0D9W039"/>
<evidence type="ECO:0000256" key="15">
    <source>
        <dbReference type="ARBA" id="ARBA00048679"/>
    </source>
</evidence>
<evidence type="ECO:0000256" key="16">
    <source>
        <dbReference type="SAM" id="MobiDB-lite"/>
    </source>
</evidence>
<feature type="compositionally biased region" description="Pro residues" evidence="16">
    <location>
        <begin position="378"/>
        <end position="390"/>
    </location>
</feature>
<reference evidence="19 20" key="1">
    <citation type="submission" date="2012-08" db="EMBL/GenBank/DDBJ databases">
        <title>Oryza genome evolution.</title>
        <authorList>
            <person name="Wing R.A."/>
        </authorList>
    </citation>
    <scope>NUCLEOTIDE SEQUENCE</scope>
</reference>
<reference evidence="20" key="2">
    <citation type="submission" date="2013-12" db="EMBL/GenBank/DDBJ databases">
        <authorList>
            <person name="Yu Y."/>
            <person name="Lee S."/>
            <person name="de Baynast K."/>
            <person name="Wissotski M."/>
            <person name="Liu L."/>
            <person name="Talag J."/>
            <person name="Goicoechea J."/>
            <person name="Angelova A."/>
            <person name="Jetty R."/>
            <person name="Kudrna D."/>
            <person name="Golser W."/>
            <person name="Rivera L."/>
            <person name="Zhang J."/>
            <person name="Wing R."/>
        </authorList>
    </citation>
    <scope>NUCLEOTIDE SEQUENCE</scope>
</reference>
<dbReference type="InterPro" id="IPR032675">
    <property type="entry name" value="LRR_dom_sf"/>
</dbReference>
<dbReference type="eggNOG" id="ENOG502QTD8">
    <property type="taxonomic scope" value="Eukaryota"/>
</dbReference>
<accession>A0A0D9W039</accession>
<dbReference type="Gene3D" id="3.80.10.10">
    <property type="entry name" value="Ribonuclease Inhibitor"/>
    <property type="match status" value="2"/>
</dbReference>
<keyword evidence="8" id="KW-0677">Repeat</keyword>
<dbReference type="Pfam" id="PF00560">
    <property type="entry name" value="LRR_1"/>
    <property type="match status" value="5"/>
</dbReference>
<feature type="chain" id="PRO_5002348054" description="non-specific serine/threonine protein kinase" evidence="17">
    <location>
        <begin position="17"/>
        <end position="399"/>
    </location>
</feature>
<name>A0A0D9W039_9ORYZ</name>
<evidence type="ECO:0000256" key="10">
    <source>
        <dbReference type="ARBA" id="ARBA00023180"/>
    </source>
</evidence>
<evidence type="ECO:0000256" key="13">
    <source>
        <dbReference type="ARBA" id="ARBA00041871"/>
    </source>
</evidence>
<keyword evidence="20" id="KW-1185">Reference proteome</keyword>
<keyword evidence="10" id="KW-0325">Glycoprotein</keyword>
<dbReference type="EnsemblPlants" id="LPERR03G31500.1">
    <property type="protein sequence ID" value="LPERR03G31500.1"/>
    <property type="gene ID" value="LPERR03G31500"/>
</dbReference>
<evidence type="ECO:0000256" key="17">
    <source>
        <dbReference type="SAM" id="SignalP"/>
    </source>
</evidence>
<dbReference type="PRINTS" id="PR00019">
    <property type="entry name" value="LEURICHRPT"/>
</dbReference>
<organism evidence="19 20">
    <name type="scientific">Leersia perrieri</name>
    <dbReference type="NCBI Taxonomy" id="77586"/>
    <lineage>
        <taxon>Eukaryota</taxon>
        <taxon>Viridiplantae</taxon>
        <taxon>Streptophyta</taxon>
        <taxon>Embryophyta</taxon>
        <taxon>Tracheophyta</taxon>
        <taxon>Spermatophyta</taxon>
        <taxon>Magnoliopsida</taxon>
        <taxon>Liliopsida</taxon>
        <taxon>Poales</taxon>
        <taxon>Poaceae</taxon>
        <taxon>BOP clade</taxon>
        <taxon>Oryzoideae</taxon>
        <taxon>Oryzeae</taxon>
        <taxon>Oryzinae</taxon>
        <taxon>Leersia</taxon>
    </lineage>
</organism>
<keyword evidence="3" id="KW-0134">Cell wall</keyword>
<feature type="region of interest" description="Disordered" evidence="16">
    <location>
        <begin position="378"/>
        <end position="399"/>
    </location>
</feature>
<evidence type="ECO:0000256" key="4">
    <source>
        <dbReference type="ARBA" id="ARBA00022525"/>
    </source>
</evidence>
<dbReference type="GO" id="GO:0004674">
    <property type="term" value="F:protein serine/threonine kinase activity"/>
    <property type="evidence" value="ECO:0007669"/>
    <property type="project" value="UniProtKB-KW"/>
</dbReference>
<keyword evidence="6" id="KW-0433">Leucine-rich repeat</keyword>
<evidence type="ECO:0000256" key="2">
    <source>
        <dbReference type="ARBA" id="ARBA00012513"/>
    </source>
</evidence>
<keyword evidence="9" id="KW-0418">Kinase</keyword>
<dbReference type="EC" id="2.7.11.1" evidence="2"/>
<keyword evidence="11" id="KW-0379">Hydroxylation</keyword>
<dbReference type="PANTHER" id="PTHR32093:SF121">
    <property type="entry name" value="LEUCINE-RICH REPEAT EXTENSIN-LIKE PROTEIN 6"/>
    <property type="match status" value="1"/>
</dbReference>
<proteinExistence type="predicted"/>
<dbReference type="Gramene" id="LPERR03G31500.1">
    <property type="protein sequence ID" value="LPERR03G31500.1"/>
    <property type="gene ID" value="LPERR03G31500"/>
</dbReference>
<evidence type="ECO:0000256" key="11">
    <source>
        <dbReference type="ARBA" id="ARBA00023278"/>
    </source>
</evidence>
<feature type="domain" description="Leucine-rich repeat-containing N-terminal plant-type" evidence="18">
    <location>
        <begin position="54"/>
        <end position="86"/>
    </location>
</feature>
<evidence type="ECO:0000256" key="9">
    <source>
        <dbReference type="ARBA" id="ARBA00022777"/>
    </source>
</evidence>
<dbReference type="InterPro" id="IPR013210">
    <property type="entry name" value="LRR_N_plant-typ"/>
</dbReference>
<keyword evidence="12" id="KW-0961">Cell wall biogenesis/degradation</keyword>
<evidence type="ECO:0000256" key="5">
    <source>
        <dbReference type="ARBA" id="ARBA00022527"/>
    </source>
</evidence>
<evidence type="ECO:0000256" key="1">
    <source>
        <dbReference type="ARBA" id="ARBA00004191"/>
    </source>
</evidence>
<dbReference type="FunFam" id="3.80.10.10:FF:000224">
    <property type="entry name" value="Leucine-rich repeat extensin-like protein 1"/>
    <property type="match status" value="1"/>
</dbReference>
<dbReference type="FunFam" id="3.80.10.10:FF:000041">
    <property type="entry name" value="LRR receptor-like serine/threonine-protein kinase ERECTA"/>
    <property type="match status" value="1"/>
</dbReference>
<keyword evidence="9" id="KW-0808">Transferase</keyword>
<comment type="catalytic activity">
    <reaction evidence="15">
        <text>L-seryl-[protein] + ATP = O-phospho-L-seryl-[protein] + ADP + H(+)</text>
        <dbReference type="Rhea" id="RHEA:17989"/>
        <dbReference type="Rhea" id="RHEA-COMP:9863"/>
        <dbReference type="Rhea" id="RHEA-COMP:11604"/>
        <dbReference type="ChEBI" id="CHEBI:15378"/>
        <dbReference type="ChEBI" id="CHEBI:29999"/>
        <dbReference type="ChEBI" id="CHEBI:30616"/>
        <dbReference type="ChEBI" id="CHEBI:83421"/>
        <dbReference type="ChEBI" id="CHEBI:456216"/>
        <dbReference type="EC" id="2.7.11.1"/>
    </reaction>
</comment>
<evidence type="ECO:0000256" key="3">
    <source>
        <dbReference type="ARBA" id="ARBA00022512"/>
    </source>
</evidence>
<evidence type="ECO:0000256" key="6">
    <source>
        <dbReference type="ARBA" id="ARBA00022614"/>
    </source>
</evidence>
<evidence type="ECO:0000256" key="14">
    <source>
        <dbReference type="ARBA" id="ARBA00047899"/>
    </source>
</evidence>
<sequence length="399" mass="42625">MSTAAALFVAVVVVLASPLLASSQQQTPAMMTSPPPPPSPAATNNSRLESAYVALQALKRAITDDPKNLTHSWCGPDVCNYFGVYCAAAPDDACARTVAGVDLNHGDLAGTLPEEIGLLADLAVFHLNSNRFSGSLPNSLGNLHRLHEIDVSNNHLSGSFPSQLLCLPDLKYVDLRFNNLCGEVPEAIFEKKIDALFINNNNFDFKLPASFTNSTASVIVLANLPRLGGCLPSSIGDMAGTLNELILLNSGISSCIPPEIGKLDKLKVLDLSFNSLAGELPGEIGHMTALEQLNVAYNGLAGEIPESICELPHLKNFTYSHNFFCGEPHRCLEVPRVDDSQNCIAGRPDQRSAEECIGFLHRPPVRCDAHGCIAPPSPPPPVHYAPPPPLRIGSGMQVD</sequence>